<keyword evidence="8" id="KW-0496">Mitochondrion</keyword>
<dbReference type="PROSITE" id="PS50920">
    <property type="entry name" value="SOLCAR"/>
    <property type="match status" value="3"/>
</dbReference>
<dbReference type="PANTHER" id="PTHR45760:SF2">
    <property type="entry name" value="FI19922P1-RELATED"/>
    <property type="match status" value="1"/>
</dbReference>
<comment type="similarity">
    <text evidence="2 11">Belongs to the mitochondrial carrier (TC 2.A.29) family.</text>
</comment>
<evidence type="ECO:0000256" key="8">
    <source>
        <dbReference type="ARBA" id="ARBA00023128"/>
    </source>
</evidence>
<evidence type="ECO:0000256" key="6">
    <source>
        <dbReference type="ARBA" id="ARBA00022792"/>
    </source>
</evidence>
<keyword evidence="6" id="KW-0999">Mitochondrion inner membrane</keyword>
<dbReference type="InterPro" id="IPR023395">
    <property type="entry name" value="MCP_dom_sf"/>
</dbReference>
<sequence length="322" mass="36229">MAVIANAYPEPKLHHLLIASSFGGICSGFITLPFDVLKVRLQSYSIDINTSSQNFCNRYVQSLCVCVDTCDIYRPVFGKNQFSSTYSMFKIILKETGPKGFWRGLTPTLIQSIPQVTTYYTLYQKFKHYFTYNSNISSSLVPAIAGVGSRTITCFMVAPLELFRTNLQSSPTFSFRNIYSSIKVNGYFSLWRGFSPMLVRDMPFTAIYWSGFELMKVQLQLLFAPQPRTIGDLYITFISGWVCGSVAAALTTPCDVLKTNIEVSLQDQKIMNRTIYKTILDIHSEFGIGGFFKGLIPRCAKIGPACAIMIVTFELVINLFNQ</sequence>
<keyword evidence="4 10" id="KW-0812">Transmembrane</keyword>
<protein>
    <submittedName>
        <fullName evidence="13">Solute carrier family 25 member 40-like</fullName>
    </submittedName>
</protein>
<feature type="repeat" description="Solcar" evidence="10">
    <location>
        <begin position="137"/>
        <end position="218"/>
    </location>
</feature>
<keyword evidence="14" id="KW-1185">Reference proteome</keyword>
<dbReference type="PANTHER" id="PTHR45760">
    <property type="entry name" value="FI19922P1-RELATED"/>
    <property type="match status" value="1"/>
</dbReference>
<dbReference type="EMBL" id="JAKMXF010000122">
    <property type="protein sequence ID" value="KAI6657072.1"/>
    <property type="molecule type" value="Genomic_DNA"/>
</dbReference>
<organism evidence="13 14">
    <name type="scientific">Oopsacas minuta</name>
    <dbReference type="NCBI Taxonomy" id="111878"/>
    <lineage>
        <taxon>Eukaryota</taxon>
        <taxon>Metazoa</taxon>
        <taxon>Porifera</taxon>
        <taxon>Hexactinellida</taxon>
        <taxon>Hexasterophora</taxon>
        <taxon>Lyssacinosida</taxon>
        <taxon>Leucopsacidae</taxon>
        <taxon>Oopsacas</taxon>
    </lineage>
</organism>
<evidence type="ECO:0000256" key="12">
    <source>
        <dbReference type="SAM" id="Phobius"/>
    </source>
</evidence>
<evidence type="ECO:0000313" key="14">
    <source>
        <dbReference type="Proteomes" id="UP001165289"/>
    </source>
</evidence>
<accession>A0AAV7K7K5</accession>
<dbReference type="GO" id="GO:0005743">
    <property type="term" value="C:mitochondrial inner membrane"/>
    <property type="evidence" value="ECO:0007669"/>
    <property type="project" value="UniProtKB-SubCell"/>
</dbReference>
<comment type="subcellular location">
    <subcellularLocation>
        <location evidence="1">Mitochondrion inner membrane</location>
        <topology evidence="1">Multi-pass membrane protein</topology>
    </subcellularLocation>
</comment>
<evidence type="ECO:0000256" key="10">
    <source>
        <dbReference type="PROSITE-ProRule" id="PRU00282"/>
    </source>
</evidence>
<dbReference type="SUPFAM" id="SSF103506">
    <property type="entry name" value="Mitochondrial carrier"/>
    <property type="match status" value="1"/>
</dbReference>
<keyword evidence="7 12" id="KW-1133">Transmembrane helix</keyword>
<dbReference type="InterPro" id="IPR018108">
    <property type="entry name" value="MCP_transmembrane"/>
</dbReference>
<dbReference type="GO" id="GO:1990542">
    <property type="term" value="P:mitochondrial transmembrane transport"/>
    <property type="evidence" value="ECO:0007669"/>
    <property type="project" value="InterPro"/>
</dbReference>
<proteinExistence type="inferred from homology"/>
<dbReference type="InterPro" id="IPR045315">
    <property type="entry name" value="Mtm1-like"/>
</dbReference>
<dbReference type="AlphaFoldDB" id="A0AAV7K7K5"/>
<evidence type="ECO:0000256" key="2">
    <source>
        <dbReference type="ARBA" id="ARBA00006375"/>
    </source>
</evidence>
<evidence type="ECO:0000256" key="9">
    <source>
        <dbReference type="ARBA" id="ARBA00023136"/>
    </source>
</evidence>
<reference evidence="13 14" key="1">
    <citation type="journal article" date="2023" name="BMC Biol.">
        <title>The compact genome of the sponge Oopsacas minuta (Hexactinellida) is lacking key metazoan core genes.</title>
        <authorList>
            <person name="Santini S."/>
            <person name="Schenkelaars Q."/>
            <person name="Jourda C."/>
            <person name="Duchesne M."/>
            <person name="Belahbib H."/>
            <person name="Rocher C."/>
            <person name="Selva M."/>
            <person name="Riesgo A."/>
            <person name="Vervoort M."/>
            <person name="Leys S.P."/>
            <person name="Kodjabachian L."/>
            <person name="Le Bivic A."/>
            <person name="Borchiellini C."/>
            <person name="Claverie J.M."/>
            <person name="Renard E."/>
        </authorList>
    </citation>
    <scope>NUCLEOTIDE SEQUENCE [LARGE SCALE GENOMIC DNA]</scope>
    <source>
        <strain evidence="13">SPO-2</strain>
    </source>
</reference>
<keyword evidence="9 10" id="KW-0472">Membrane</keyword>
<dbReference type="Pfam" id="PF00153">
    <property type="entry name" value="Mito_carr"/>
    <property type="match status" value="3"/>
</dbReference>
<keyword evidence="5" id="KW-0677">Repeat</keyword>
<evidence type="ECO:0000256" key="4">
    <source>
        <dbReference type="ARBA" id="ARBA00022692"/>
    </source>
</evidence>
<name>A0AAV7K7K5_9METZ</name>
<evidence type="ECO:0000256" key="3">
    <source>
        <dbReference type="ARBA" id="ARBA00022448"/>
    </source>
</evidence>
<keyword evidence="3 11" id="KW-0813">Transport</keyword>
<dbReference type="Gene3D" id="1.50.40.10">
    <property type="entry name" value="Mitochondrial carrier domain"/>
    <property type="match status" value="1"/>
</dbReference>
<dbReference type="Proteomes" id="UP001165289">
    <property type="component" value="Unassembled WGS sequence"/>
</dbReference>
<evidence type="ECO:0000256" key="1">
    <source>
        <dbReference type="ARBA" id="ARBA00004448"/>
    </source>
</evidence>
<evidence type="ECO:0000313" key="13">
    <source>
        <dbReference type="EMBL" id="KAI6657072.1"/>
    </source>
</evidence>
<evidence type="ECO:0000256" key="7">
    <source>
        <dbReference type="ARBA" id="ARBA00022989"/>
    </source>
</evidence>
<evidence type="ECO:0000256" key="5">
    <source>
        <dbReference type="ARBA" id="ARBA00022737"/>
    </source>
</evidence>
<feature type="repeat" description="Solcar" evidence="10">
    <location>
        <begin position="11"/>
        <end position="129"/>
    </location>
</feature>
<evidence type="ECO:0000256" key="11">
    <source>
        <dbReference type="RuleBase" id="RU000488"/>
    </source>
</evidence>
<feature type="transmembrane region" description="Helical" evidence="12">
    <location>
        <begin position="16"/>
        <end position="37"/>
    </location>
</feature>
<feature type="repeat" description="Solcar" evidence="10">
    <location>
        <begin position="231"/>
        <end position="319"/>
    </location>
</feature>
<gene>
    <name evidence="13" type="ORF">LOD99_15858</name>
</gene>
<comment type="caution">
    <text evidence="13">The sequence shown here is derived from an EMBL/GenBank/DDBJ whole genome shotgun (WGS) entry which is preliminary data.</text>
</comment>